<dbReference type="AlphaFoldDB" id="S3BT21"/>
<organism evidence="2 3">
    <name type="scientific">Ophiostoma piceae (strain UAMH 11346)</name>
    <name type="common">Sap stain fungus</name>
    <dbReference type="NCBI Taxonomy" id="1262450"/>
    <lineage>
        <taxon>Eukaryota</taxon>
        <taxon>Fungi</taxon>
        <taxon>Dikarya</taxon>
        <taxon>Ascomycota</taxon>
        <taxon>Pezizomycotina</taxon>
        <taxon>Sordariomycetes</taxon>
        <taxon>Sordariomycetidae</taxon>
        <taxon>Ophiostomatales</taxon>
        <taxon>Ophiostomataceae</taxon>
        <taxon>Ophiostoma</taxon>
    </lineage>
</organism>
<dbReference type="STRING" id="1262450.S3BT21"/>
<evidence type="ECO:0000313" key="3">
    <source>
        <dbReference type="Proteomes" id="UP000016923"/>
    </source>
</evidence>
<feature type="region of interest" description="Disordered" evidence="1">
    <location>
        <begin position="146"/>
        <end position="167"/>
    </location>
</feature>
<keyword evidence="3" id="KW-1185">Reference proteome</keyword>
<proteinExistence type="predicted"/>
<feature type="compositionally biased region" description="Low complexity" evidence="1">
    <location>
        <begin position="157"/>
        <end position="167"/>
    </location>
</feature>
<dbReference type="OrthoDB" id="76567at2759"/>
<dbReference type="VEuPathDB" id="FungiDB:F503_01850"/>
<sequence>MNFWFAASGHDVKIVLLAKAFPDDLAQKRILVEHWQERQAPIDMARPGATRTRLSATRSARTALQPLCLQTITIVWALDGTPYSEASVEQQRNPLSFNVVRGPLQLDFECLFLRPPQTPAEHDVVLPDDALRLYAASVWRANTRARHNTPNHKPQGTTTPTTTTPSPSITIYTTMRPFTFAALALAVAGPTAASNCKPSSVPLPCGTSLIGRDAEFSTHGDKWNIEVDPLSTYLIGTCAPYAYDACISYNFHGTDQVDATGSISFSYTMPTPLTSTRYRFWFYYRRTQDNGVDGTIGCNVDGAQSQYDDGLIYQSPNLWSLYAANFYPTGTSTTIQCSLTLSEPVTYDLTNFGYMYYCDTGGSQQR</sequence>
<accession>S3BT21</accession>
<reference evidence="2 3" key="1">
    <citation type="journal article" date="2013" name="BMC Genomics">
        <title>The genome and transcriptome of the pine saprophyte Ophiostoma piceae, and a comparison with the bark beetle-associated pine pathogen Grosmannia clavigera.</title>
        <authorList>
            <person name="Haridas S."/>
            <person name="Wang Y."/>
            <person name="Lim L."/>
            <person name="Massoumi Alamouti S."/>
            <person name="Jackman S."/>
            <person name="Docking R."/>
            <person name="Robertson G."/>
            <person name="Birol I."/>
            <person name="Bohlmann J."/>
            <person name="Breuil C."/>
        </authorList>
    </citation>
    <scope>NUCLEOTIDE SEQUENCE [LARGE SCALE GENOMIC DNA]</scope>
    <source>
        <strain evidence="2 3">UAMH 11346</strain>
    </source>
</reference>
<name>S3BT21_OPHP1</name>
<dbReference type="EMBL" id="KE148166">
    <property type="protein sequence ID" value="EPE03592.1"/>
    <property type="molecule type" value="Genomic_DNA"/>
</dbReference>
<evidence type="ECO:0000256" key="1">
    <source>
        <dbReference type="SAM" id="MobiDB-lite"/>
    </source>
</evidence>
<gene>
    <name evidence="2" type="ORF">F503_01850</name>
</gene>
<protein>
    <submittedName>
        <fullName evidence="2">Uncharacterized protein</fullName>
    </submittedName>
</protein>
<dbReference type="HOGENOM" id="CLU_756703_0_0_1"/>
<dbReference type="Proteomes" id="UP000016923">
    <property type="component" value="Unassembled WGS sequence"/>
</dbReference>
<evidence type="ECO:0000313" key="2">
    <source>
        <dbReference type="EMBL" id="EPE03592.1"/>
    </source>
</evidence>